<dbReference type="SUPFAM" id="SSF160443">
    <property type="entry name" value="SMR domain-like"/>
    <property type="match status" value="1"/>
</dbReference>
<comment type="similarity">
    <text evidence="9">Belongs to the DNA mismatch repair MutS family. MutS2 subfamily.</text>
</comment>
<keyword evidence="1 9" id="KW-0540">Nuclease</keyword>
<feature type="binding site" evidence="9">
    <location>
        <begin position="334"/>
        <end position="341"/>
    </location>
    <ligand>
        <name>ATP</name>
        <dbReference type="ChEBI" id="CHEBI:30616"/>
    </ligand>
</feature>
<dbReference type="InterPro" id="IPR036187">
    <property type="entry name" value="DNA_mismatch_repair_MutS_sf"/>
</dbReference>
<organism evidence="12 13">
    <name type="scientific">Agrilactobacillus composti DSM 18527 = JCM 14202</name>
    <dbReference type="NCBI Taxonomy" id="1423734"/>
    <lineage>
        <taxon>Bacteria</taxon>
        <taxon>Bacillati</taxon>
        <taxon>Bacillota</taxon>
        <taxon>Bacilli</taxon>
        <taxon>Lactobacillales</taxon>
        <taxon>Lactobacillaceae</taxon>
        <taxon>Agrilactobacillus</taxon>
    </lineage>
</organism>
<dbReference type="GO" id="GO:0019843">
    <property type="term" value="F:rRNA binding"/>
    <property type="evidence" value="ECO:0007669"/>
    <property type="project" value="UniProtKB-UniRule"/>
</dbReference>
<evidence type="ECO:0000259" key="11">
    <source>
        <dbReference type="PROSITE" id="PS50828"/>
    </source>
</evidence>
<dbReference type="HAMAP" id="MF_00092">
    <property type="entry name" value="MutS2"/>
    <property type="match status" value="1"/>
</dbReference>
<dbReference type="PATRIC" id="fig|1423734.3.peg.319"/>
<dbReference type="EC" id="3.6.4.-" evidence="9"/>
<evidence type="ECO:0000313" key="13">
    <source>
        <dbReference type="Proteomes" id="UP000051236"/>
    </source>
</evidence>
<feature type="coiled-coil region" evidence="10">
    <location>
        <begin position="508"/>
        <end position="592"/>
    </location>
</feature>
<dbReference type="SUPFAM" id="SSF103657">
    <property type="entry name" value="BAR/IMD domain-like"/>
    <property type="match status" value="1"/>
</dbReference>
<evidence type="ECO:0000256" key="5">
    <source>
        <dbReference type="ARBA" id="ARBA00022801"/>
    </source>
</evidence>
<evidence type="ECO:0000256" key="8">
    <source>
        <dbReference type="ARBA" id="ARBA00023125"/>
    </source>
</evidence>
<feature type="domain" description="Smr" evidence="11">
    <location>
        <begin position="711"/>
        <end position="786"/>
    </location>
</feature>
<evidence type="ECO:0000313" key="12">
    <source>
        <dbReference type="EMBL" id="KRM32454.1"/>
    </source>
</evidence>
<dbReference type="eggNOG" id="COG1193">
    <property type="taxonomic scope" value="Bacteria"/>
</dbReference>
<keyword evidence="6 9" id="KW-0067">ATP-binding</keyword>
<dbReference type="STRING" id="1423734.FC83_GL000319"/>
<comment type="function">
    <text evidence="9">Acts as a ribosome collision sensor, splitting the ribosome into its 2 subunits. Detects stalled/collided 70S ribosomes which it binds and splits by an ATP-hydrolysis driven conformational change. Acts upstream of the ribosome quality control system (RQC), a ribosome-associated complex that mediates the extraction of incompletely synthesized nascent chains from stalled ribosomes and their subsequent degradation. Probably generates substrates for RQC.</text>
</comment>
<gene>
    <name evidence="9" type="primary">mutS2</name>
    <name evidence="9" type="synonym">rqcU</name>
    <name evidence="12" type="ORF">FC83_GL000319</name>
</gene>
<dbReference type="Pfam" id="PF00488">
    <property type="entry name" value="MutS_V"/>
    <property type="match status" value="1"/>
</dbReference>
<keyword evidence="2 9" id="KW-0699">rRNA-binding</keyword>
<dbReference type="Proteomes" id="UP000051236">
    <property type="component" value="Unassembled WGS sequence"/>
</dbReference>
<evidence type="ECO:0000256" key="1">
    <source>
        <dbReference type="ARBA" id="ARBA00022722"/>
    </source>
</evidence>
<keyword evidence="5 9" id="KW-0378">Hydrolase</keyword>
<dbReference type="Gene3D" id="3.40.50.300">
    <property type="entry name" value="P-loop containing nucleotide triphosphate hydrolases"/>
    <property type="match status" value="1"/>
</dbReference>
<dbReference type="InterPro" id="IPR007696">
    <property type="entry name" value="DNA_mismatch_repair_MutS_core"/>
</dbReference>
<dbReference type="GO" id="GO:0004519">
    <property type="term" value="F:endonuclease activity"/>
    <property type="evidence" value="ECO:0007669"/>
    <property type="project" value="UniProtKB-UniRule"/>
</dbReference>
<dbReference type="PROSITE" id="PS50828">
    <property type="entry name" value="SMR"/>
    <property type="match status" value="1"/>
</dbReference>
<dbReference type="SUPFAM" id="SSF52540">
    <property type="entry name" value="P-loop containing nucleoside triphosphate hydrolases"/>
    <property type="match status" value="1"/>
</dbReference>
<dbReference type="GO" id="GO:0072344">
    <property type="term" value="P:rescue of stalled ribosome"/>
    <property type="evidence" value="ECO:0007669"/>
    <property type="project" value="UniProtKB-UniRule"/>
</dbReference>
<dbReference type="EMBL" id="AZGA01000070">
    <property type="protein sequence ID" value="KRM32454.1"/>
    <property type="molecule type" value="Genomic_DNA"/>
</dbReference>
<comment type="function">
    <text evidence="9">Endonuclease that is involved in the suppression of homologous recombination and thus may have a key role in the control of bacterial genetic diversity.</text>
</comment>
<dbReference type="SUPFAM" id="SSF48334">
    <property type="entry name" value="DNA repair protein MutS, domain III"/>
    <property type="match status" value="1"/>
</dbReference>
<keyword evidence="4 9" id="KW-0255">Endonuclease</keyword>
<dbReference type="SMART" id="SM00534">
    <property type="entry name" value="MUTSac"/>
    <property type="match status" value="1"/>
</dbReference>
<dbReference type="EC" id="3.1.-.-" evidence="9"/>
<dbReference type="GO" id="GO:0045910">
    <property type="term" value="P:negative regulation of DNA recombination"/>
    <property type="evidence" value="ECO:0007669"/>
    <property type="project" value="InterPro"/>
</dbReference>
<dbReference type="Pfam" id="PF01713">
    <property type="entry name" value="Smr"/>
    <property type="match status" value="1"/>
</dbReference>
<sequence length="786" mass="86899">MNQKILETLEFKRITDQIATYAQTALGQQTIQQLQPSSDFQTVAQAIAESDDGATIYRLKGGIPLNTLENIGPHIKRLKIGAMLNGKELADISRLLRTTSAIHRFFEDLQADAIELTQAYGIADELTLLPQLSQRLRQSVDEAGGIQDEASTALRGIRSGIRQLSDQIRSKMDGYTRGNQAKYLSEPVVTIRDDRFVIPVRSEYRSHFGGVIHDQSTSGQTVYVEPQSVMDLNNRLRQLQIEESQEIQRILAELSEALMPYLTEITNNGQVLAHLDFINAKARFAHEIKATKPILSPDNQVNLKQARHPLIAPDKIVPNDIYIGQDFQCIVVTGPNTGGKTITLKTLGLLQLMAQSGLFIPAEEESQVGVFSDISADIGDEQSIEQNLSTFSAHMENIIHILQHVDDHSLVLLDELGAGTDPQEGASLAIAILDYLGNVGSYVVASTHYPELKVYGYERPQTINASMEFDVATLQPTYRLMIGVPGRSNAFDISARLGMPESIVASAKNLLNEESQDLNNMISDLESQRKAAETEYLDLSQQLKQAQQLHDDLSKAYHDFFVERENQENKAKEKANAIVAKAQEKADKIISQLRAMKLSGASNVKEDQLIAANTSLKNLVQEPTLKQNKVLRREKKRQALKPGDEVKVTSYGTQGTLLKQVNAHEWQVQMGILKMNIATDQLQKVNAPDKKEPVRQFATVSSSGSHVSPQLDLRGERYDAAMADLDQYIDGALLAGYQQVTIVHGKGTGAIRKGVQDYLKNNRRIKKFNYAPASAGGDGATIAVLQ</sequence>
<accession>A0A0R1XYM1</accession>
<comment type="caution">
    <text evidence="12">The sequence shown here is derived from an EMBL/GenBank/DDBJ whole genome shotgun (WGS) entry which is preliminary data.</text>
</comment>
<evidence type="ECO:0000256" key="3">
    <source>
        <dbReference type="ARBA" id="ARBA00022741"/>
    </source>
</evidence>
<comment type="subunit">
    <text evidence="9">Homodimer. Binds to stalled ribosomes, contacting rRNA.</text>
</comment>
<keyword evidence="13" id="KW-1185">Reference proteome</keyword>
<dbReference type="InterPro" id="IPR005747">
    <property type="entry name" value="MutS2"/>
</dbReference>
<dbReference type="FunFam" id="3.40.50.300:FF:000830">
    <property type="entry name" value="Endonuclease MutS2"/>
    <property type="match status" value="1"/>
</dbReference>
<dbReference type="RefSeq" id="WP_057002790.1">
    <property type="nucleotide sequence ID" value="NZ_AZGA01000070.1"/>
</dbReference>
<dbReference type="Pfam" id="PF20297">
    <property type="entry name" value="MSSS"/>
    <property type="match status" value="1"/>
</dbReference>
<proteinExistence type="inferred from homology"/>
<keyword evidence="8 9" id="KW-0238">DNA-binding</keyword>
<evidence type="ECO:0000256" key="2">
    <source>
        <dbReference type="ARBA" id="ARBA00022730"/>
    </source>
</evidence>
<dbReference type="InterPro" id="IPR002625">
    <property type="entry name" value="Smr_dom"/>
</dbReference>
<protein>
    <recommendedName>
        <fullName evidence="9">Endonuclease MutS2</fullName>
        <ecNumber evidence="9">3.1.-.-</ecNumber>
    </recommendedName>
    <alternativeName>
        <fullName evidence="9">Ribosome-associated protein quality control-upstream factor</fullName>
        <shortName evidence="9">RQC-upstream factor</shortName>
        <shortName evidence="9">RqcU</shortName>
        <ecNumber evidence="9">3.6.4.-</ecNumber>
    </alternativeName>
</protein>
<reference evidence="12 13" key="1">
    <citation type="journal article" date="2015" name="Genome Announc.">
        <title>Expanding the biotechnology potential of lactobacilli through comparative genomics of 213 strains and associated genera.</title>
        <authorList>
            <person name="Sun Z."/>
            <person name="Harris H.M."/>
            <person name="McCann A."/>
            <person name="Guo C."/>
            <person name="Argimon S."/>
            <person name="Zhang W."/>
            <person name="Yang X."/>
            <person name="Jeffery I.B."/>
            <person name="Cooney J.C."/>
            <person name="Kagawa T.F."/>
            <person name="Liu W."/>
            <person name="Song Y."/>
            <person name="Salvetti E."/>
            <person name="Wrobel A."/>
            <person name="Rasinkangas P."/>
            <person name="Parkhill J."/>
            <person name="Rea M.C."/>
            <person name="O'Sullivan O."/>
            <person name="Ritari J."/>
            <person name="Douillard F.P."/>
            <person name="Paul Ross R."/>
            <person name="Yang R."/>
            <person name="Briner A.E."/>
            <person name="Felis G.E."/>
            <person name="de Vos W.M."/>
            <person name="Barrangou R."/>
            <person name="Klaenhammer T.R."/>
            <person name="Caufield P.W."/>
            <person name="Cui Y."/>
            <person name="Zhang H."/>
            <person name="O'Toole P.W."/>
        </authorList>
    </citation>
    <scope>NUCLEOTIDE SEQUENCE [LARGE SCALE GENOMIC DNA]</scope>
    <source>
        <strain evidence="12 13">DSM 18527</strain>
    </source>
</reference>
<dbReference type="GO" id="GO:0030983">
    <property type="term" value="F:mismatched DNA binding"/>
    <property type="evidence" value="ECO:0007669"/>
    <property type="project" value="InterPro"/>
</dbReference>
<evidence type="ECO:0000256" key="7">
    <source>
        <dbReference type="ARBA" id="ARBA00022884"/>
    </source>
</evidence>
<evidence type="ECO:0000256" key="4">
    <source>
        <dbReference type="ARBA" id="ARBA00022759"/>
    </source>
</evidence>
<dbReference type="InterPro" id="IPR027267">
    <property type="entry name" value="AH/BAR_dom_sf"/>
</dbReference>
<dbReference type="GO" id="GO:0005524">
    <property type="term" value="F:ATP binding"/>
    <property type="evidence" value="ECO:0007669"/>
    <property type="project" value="UniProtKB-UniRule"/>
</dbReference>
<evidence type="ECO:0000256" key="10">
    <source>
        <dbReference type="SAM" id="Coils"/>
    </source>
</evidence>
<dbReference type="PANTHER" id="PTHR48466:SF2">
    <property type="entry name" value="OS10G0509000 PROTEIN"/>
    <property type="match status" value="1"/>
</dbReference>
<evidence type="ECO:0000256" key="9">
    <source>
        <dbReference type="HAMAP-Rule" id="MF_00092"/>
    </source>
</evidence>
<dbReference type="GO" id="GO:0043023">
    <property type="term" value="F:ribosomal large subunit binding"/>
    <property type="evidence" value="ECO:0007669"/>
    <property type="project" value="UniProtKB-UniRule"/>
</dbReference>
<dbReference type="InterPro" id="IPR045076">
    <property type="entry name" value="MutS"/>
</dbReference>
<evidence type="ECO:0000256" key="6">
    <source>
        <dbReference type="ARBA" id="ARBA00022840"/>
    </source>
</evidence>
<keyword evidence="10" id="KW-0175">Coiled coil</keyword>
<dbReference type="PANTHER" id="PTHR48466">
    <property type="entry name" value="OS10G0509000 PROTEIN-RELATED"/>
    <property type="match status" value="1"/>
</dbReference>
<dbReference type="AlphaFoldDB" id="A0A0R1XYM1"/>
<dbReference type="InterPro" id="IPR046893">
    <property type="entry name" value="MSSS"/>
</dbReference>
<dbReference type="NCBIfam" id="TIGR01069">
    <property type="entry name" value="mutS2"/>
    <property type="match status" value="1"/>
</dbReference>
<dbReference type="InterPro" id="IPR000432">
    <property type="entry name" value="DNA_mismatch_repair_MutS_C"/>
</dbReference>
<dbReference type="InterPro" id="IPR027417">
    <property type="entry name" value="P-loop_NTPase"/>
</dbReference>
<dbReference type="SMART" id="SM00463">
    <property type="entry name" value="SMR"/>
    <property type="match status" value="1"/>
</dbReference>
<dbReference type="GO" id="GO:0006298">
    <property type="term" value="P:mismatch repair"/>
    <property type="evidence" value="ECO:0007669"/>
    <property type="project" value="InterPro"/>
</dbReference>
<dbReference type="GO" id="GO:0016887">
    <property type="term" value="F:ATP hydrolysis activity"/>
    <property type="evidence" value="ECO:0007669"/>
    <property type="project" value="InterPro"/>
</dbReference>
<dbReference type="SMART" id="SM00533">
    <property type="entry name" value="MUTSd"/>
    <property type="match status" value="1"/>
</dbReference>
<dbReference type="CDD" id="cd03280">
    <property type="entry name" value="ABC_MutS2"/>
    <property type="match status" value="1"/>
</dbReference>
<dbReference type="InterPro" id="IPR036063">
    <property type="entry name" value="Smr_dom_sf"/>
</dbReference>
<keyword evidence="3 9" id="KW-0547">Nucleotide-binding</keyword>
<dbReference type="GO" id="GO:0140664">
    <property type="term" value="F:ATP-dependent DNA damage sensor activity"/>
    <property type="evidence" value="ECO:0007669"/>
    <property type="project" value="InterPro"/>
</dbReference>
<dbReference type="PROSITE" id="PS00486">
    <property type="entry name" value="DNA_MISMATCH_REPAIR_2"/>
    <property type="match status" value="1"/>
</dbReference>
<name>A0A0R1XYM1_9LACO</name>
<dbReference type="PIRSF" id="PIRSF005814">
    <property type="entry name" value="MutS_YshD"/>
    <property type="match status" value="1"/>
</dbReference>
<keyword evidence="7 9" id="KW-0694">RNA-binding</keyword>
<dbReference type="Gene3D" id="3.30.1370.110">
    <property type="match status" value="1"/>
</dbReference>